<organism evidence="1 2">
    <name type="scientific">Paramagnetospirillum caucaseum</name>
    <dbReference type="NCBI Taxonomy" id="1244869"/>
    <lineage>
        <taxon>Bacteria</taxon>
        <taxon>Pseudomonadati</taxon>
        <taxon>Pseudomonadota</taxon>
        <taxon>Alphaproteobacteria</taxon>
        <taxon>Rhodospirillales</taxon>
        <taxon>Magnetospirillaceae</taxon>
        <taxon>Paramagnetospirillum</taxon>
    </lineage>
</organism>
<dbReference type="RefSeq" id="WP_008617148.1">
    <property type="nucleotide sequence ID" value="NZ_AONQ01000024.1"/>
</dbReference>
<dbReference type="Proteomes" id="UP000011744">
    <property type="component" value="Unassembled WGS sequence"/>
</dbReference>
<protein>
    <submittedName>
        <fullName evidence="1">Uncharacterized protein</fullName>
    </submittedName>
</protein>
<gene>
    <name evidence="1" type="ORF">H261_10502</name>
</gene>
<dbReference type="PATRIC" id="fig|1244869.3.peg.2123"/>
<dbReference type="EMBL" id="AONQ01000024">
    <property type="protein sequence ID" value="EME69973.1"/>
    <property type="molecule type" value="Genomic_DNA"/>
</dbReference>
<dbReference type="STRING" id="1244869.H261_10502"/>
<evidence type="ECO:0000313" key="1">
    <source>
        <dbReference type="EMBL" id="EME69973.1"/>
    </source>
</evidence>
<dbReference type="OrthoDB" id="8442401at2"/>
<sequence>MTHPARPSHDLASDPWAPSNAVIQSMVEGLDLIAADMERKWGIGRLRLLVSDLLRAKFDAQRGKLEAAIASGRETYVRVQAEGMRKAWAALDKAATETGGQPLSPQVWECVLPETGEIVAIVRTEAEASAVCRHGRVFTLAEIARLIAALGDTVLGVKQAFPGTEITRIGLATIDWKEGDPIPF</sequence>
<name>M3AAY7_9PROT</name>
<dbReference type="eggNOG" id="ENOG50345QN">
    <property type="taxonomic scope" value="Bacteria"/>
</dbReference>
<dbReference type="AlphaFoldDB" id="M3AAY7"/>
<reference evidence="1 2" key="1">
    <citation type="journal article" date="2014" name="Genome Announc.">
        <title>Draft Genome Sequence of Magnetospirillum sp. Strain SO-1, a Freshwater Magnetotactic Bacterium Isolated from the Ol'khovka River, Russia.</title>
        <authorList>
            <person name="Grouzdev D.S."/>
            <person name="Dziuba M.V."/>
            <person name="Sukhacheva M.S."/>
            <person name="Mardanov A.V."/>
            <person name="Beletskiy A.V."/>
            <person name="Kuznetsov B.B."/>
            <person name="Skryabin K.G."/>
        </authorList>
    </citation>
    <scope>NUCLEOTIDE SEQUENCE [LARGE SCALE GENOMIC DNA]</scope>
    <source>
        <strain evidence="1 2">SO-1</strain>
    </source>
</reference>
<evidence type="ECO:0000313" key="2">
    <source>
        <dbReference type="Proteomes" id="UP000011744"/>
    </source>
</evidence>
<comment type="caution">
    <text evidence="1">The sequence shown here is derived from an EMBL/GenBank/DDBJ whole genome shotgun (WGS) entry which is preliminary data.</text>
</comment>
<proteinExistence type="predicted"/>
<accession>M3AAY7</accession>
<keyword evidence="2" id="KW-1185">Reference proteome</keyword>